<dbReference type="SUPFAM" id="SSF46785">
    <property type="entry name" value="Winged helix' DNA-binding domain"/>
    <property type="match status" value="1"/>
</dbReference>
<dbReference type="OrthoDB" id="8885940at2"/>
<evidence type="ECO:0000256" key="3">
    <source>
        <dbReference type="ARBA" id="ARBA00023125"/>
    </source>
</evidence>
<comment type="similarity">
    <text evidence="1">Belongs to the LysR transcriptional regulatory family.</text>
</comment>
<evidence type="ECO:0000256" key="2">
    <source>
        <dbReference type="ARBA" id="ARBA00023015"/>
    </source>
</evidence>
<dbReference type="Gene3D" id="1.10.10.10">
    <property type="entry name" value="Winged helix-like DNA-binding domain superfamily/Winged helix DNA-binding domain"/>
    <property type="match status" value="1"/>
</dbReference>
<dbReference type="EMBL" id="PIPL01000001">
    <property type="protein sequence ID" value="RUO25319.1"/>
    <property type="molecule type" value="Genomic_DNA"/>
</dbReference>
<dbReference type="InterPro" id="IPR005119">
    <property type="entry name" value="LysR_subst-bd"/>
</dbReference>
<dbReference type="Pfam" id="PF00126">
    <property type="entry name" value="HTH_1"/>
    <property type="match status" value="1"/>
</dbReference>
<evidence type="ECO:0000313" key="7">
    <source>
        <dbReference type="Proteomes" id="UP000288293"/>
    </source>
</evidence>
<dbReference type="InterPro" id="IPR036388">
    <property type="entry name" value="WH-like_DNA-bd_sf"/>
</dbReference>
<dbReference type="PROSITE" id="PS50931">
    <property type="entry name" value="HTH_LYSR"/>
    <property type="match status" value="1"/>
</dbReference>
<dbReference type="PANTHER" id="PTHR30537:SF1">
    <property type="entry name" value="HTH-TYPE TRANSCRIPTIONAL REGULATOR PGRR"/>
    <property type="match status" value="1"/>
</dbReference>
<dbReference type="RefSeq" id="WP_126802015.1">
    <property type="nucleotide sequence ID" value="NZ_PIPL01000001.1"/>
</dbReference>
<keyword evidence="3" id="KW-0238">DNA-binding</keyword>
<evidence type="ECO:0000256" key="4">
    <source>
        <dbReference type="ARBA" id="ARBA00023163"/>
    </source>
</evidence>
<dbReference type="Gene3D" id="3.40.190.290">
    <property type="match status" value="1"/>
</dbReference>
<evidence type="ECO:0000313" key="6">
    <source>
        <dbReference type="EMBL" id="RUO25319.1"/>
    </source>
</evidence>
<dbReference type="CDD" id="cd08422">
    <property type="entry name" value="PBP2_CrgA_like"/>
    <property type="match status" value="1"/>
</dbReference>
<dbReference type="InterPro" id="IPR000847">
    <property type="entry name" value="LysR_HTH_N"/>
</dbReference>
<dbReference type="SUPFAM" id="SSF53850">
    <property type="entry name" value="Periplasmic binding protein-like II"/>
    <property type="match status" value="1"/>
</dbReference>
<keyword evidence="4" id="KW-0804">Transcription</keyword>
<accession>A0A432W5R7</accession>
<dbReference type="GO" id="GO:0003700">
    <property type="term" value="F:DNA-binding transcription factor activity"/>
    <property type="evidence" value="ECO:0007669"/>
    <property type="project" value="InterPro"/>
</dbReference>
<name>A0A432W5R7_9GAMM</name>
<gene>
    <name evidence="6" type="ORF">CWE09_00865</name>
</gene>
<keyword evidence="2" id="KW-0805">Transcription regulation</keyword>
<dbReference type="GO" id="GO:0006351">
    <property type="term" value="P:DNA-templated transcription"/>
    <property type="evidence" value="ECO:0007669"/>
    <property type="project" value="TreeGrafter"/>
</dbReference>
<proteinExistence type="inferred from homology"/>
<protein>
    <submittedName>
        <fullName evidence="6">LysR family transcriptional regulator</fullName>
    </submittedName>
</protein>
<evidence type="ECO:0000256" key="1">
    <source>
        <dbReference type="ARBA" id="ARBA00009437"/>
    </source>
</evidence>
<comment type="caution">
    <text evidence="6">The sequence shown here is derived from an EMBL/GenBank/DDBJ whole genome shotgun (WGS) entry which is preliminary data.</text>
</comment>
<organism evidence="6 7">
    <name type="scientific">Aliidiomarina minuta</name>
    <dbReference type="NCBI Taxonomy" id="880057"/>
    <lineage>
        <taxon>Bacteria</taxon>
        <taxon>Pseudomonadati</taxon>
        <taxon>Pseudomonadota</taxon>
        <taxon>Gammaproteobacteria</taxon>
        <taxon>Alteromonadales</taxon>
        <taxon>Idiomarinaceae</taxon>
        <taxon>Aliidiomarina</taxon>
    </lineage>
</organism>
<reference evidence="6 7" key="1">
    <citation type="journal article" date="2011" name="Front. Microbiol.">
        <title>Genomic signatures of strain selection and enhancement in Bacillus atrophaeus var. globigii, a historical biowarfare simulant.</title>
        <authorList>
            <person name="Gibbons H.S."/>
            <person name="Broomall S.M."/>
            <person name="McNew L.A."/>
            <person name="Daligault H."/>
            <person name="Chapman C."/>
            <person name="Bruce D."/>
            <person name="Karavis M."/>
            <person name="Krepps M."/>
            <person name="McGregor P.A."/>
            <person name="Hong C."/>
            <person name="Park K.H."/>
            <person name="Akmal A."/>
            <person name="Feldman A."/>
            <person name="Lin J.S."/>
            <person name="Chang W.E."/>
            <person name="Higgs B.W."/>
            <person name="Demirev P."/>
            <person name="Lindquist J."/>
            <person name="Liem A."/>
            <person name="Fochler E."/>
            <person name="Read T.D."/>
            <person name="Tapia R."/>
            <person name="Johnson S."/>
            <person name="Bishop-Lilly K.A."/>
            <person name="Detter C."/>
            <person name="Han C."/>
            <person name="Sozhamannan S."/>
            <person name="Rosenzweig C.N."/>
            <person name="Skowronski E.W."/>
        </authorList>
    </citation>
    <scope>NUCLEOTIDE SEQUENCE [LARGE SCALE GENOMIC DNA]</scope>
    <source>
        <strain evidence="6 7">MLST1</strain>
    </source>
</reference>
<evidence type="ECO:0000259" key="5">
    <source>
        <dbReference type="PROSITE" id="PS50931"/>
    </source>
</evidence>
<dbReference type="InterPro" id="IPR036390">
    <property type="entry name" value="WH_DNA-bd_sf"/>
</dbReference>
<dbReference type="Pfam" id="PF03466">
    <property type="entry name" value="LysR_substrate"/>
    <property type="match status" value="1"/>
</dbReference>
<dbReference type="InterPro" id="IPR058163">
    <property type="entry name" value="LysR-type_TF_proteobact-type"/>
</dbReference>
<sequence length="301" mass="34090">MSDSLQHLRILCAAVESRNFKEAARRLGISPQSVTRSIQYLEGHHGEMLFLRNTRKVQVTSFGESLAQRARSALLEFDDLLNSNKVEEQQSLSGLVRITAPSAIGPSLVTPVIARINQQYPNIRFDLRFDDQRTDVVNERVDIGIRIGAIRDNRFIVRKLRNVHFHVVATPALLAQQGVPQKPQDLQQLPCTAIYDRSSGKAWPWEFINNQLLQHSNPVLLCDNIEAEYKFILNGGGIGQIIDFFAHRSIASGQLQEVLSEFAPEPWDMYVFRPQQGPVAPRIRIVFDALVKELSVDKRKS</sequence>
<dbReference type="GO" id="GO:0043565">
    <property type="term" value="F:sequence-specific DNA binding"/>
    <property type="evidence" value="ECO:0007669"/>
    <property type="project" value="TreeGrafter"/>
</dbReference>
<dbReference type="Proteomes" id="UP000288293">
    <property type="component" value="Unassembled WGS sequence"/>
</dbReference>
<dbReference type="AlphaFoldDB" id="A0A432W5R7"/>
<keyword evidence="7" id="KW-1185">Reference proteome</keyword>
<feature type="domain" description="HTH lysR-type" evidence="5">
    <location>
        <begin position="3"/>
        <end position="60"/>
    </location>
</feature>
<dbReference type="PANTHER" id="PTHR30537">
    <property type="entry name" value="HTH-TYPE TRANSCRIPTIONAL REGULATOR"/>
    <property type="match status" value="1"/>
</dbReference>